<dbReference type="Gene3D" id="2.60.120.260">
    <property type="entry name" value="Galactose-binding domain-like"/>
    <property type="match status" value="1"/>
</dbReference>
<dbReference type="EMBL" id="LAZR01052601">
    <property type="protein sequence ID" value="KKK82587.1"/>
    <property type="molecule type" value="Genomic_DNA"/>
</dbReference>
<dbReference type="InterPro" id="IPR008979">
    <property type="entry name" value="Galactose-bd-like_sf"/>
</dbReference>
<accession>A0A0F8YMJ0</accession>
<gene>
    <name evidence="1" type="ORF">LCGC14_2801900</name>
</gene>
<feature type="non-terminal residue" evidence="1">
    <location>
        <position position="409"/>
    </location>
</feature>
<organism evidence="1">
    <name type="scientific">marine sediment metagenome</name>
    <dbReference type="NCBI Taxonomy" id="412755"/>
    <lineage>
        <taxon>unclassified sequences</taxon>
        <taxon>metagenomes</taxon>
        <taxon>ecological metagenomes</taxon>
    </lineage>
</organism>
<dbReference type="AlphaFoldDB" id="A0A0F8YMJ0"/>
<evidence type="ECO:0000313" key="1">
    <source>
        <dbReference type="EMBL" id="KKK82587.1"/>
    </source>
</evidence>
<comment type="caution">
    <text evidence="1">The sequence shown here is derived from an EMBL/GenBank/DDBJ whole genome shotgun (WGS) entry which is preliminary data.</text>
</comment>
<proteinExistence type="predicted"/>
<reference evidence="1" key="1">
    <citation type="journal article" date="2015" name="Nature">
        <title>Complex archaea that bridge the gap between prokaryotes and eukaryotes.</title>
        <authorList>
            <person name="Spang A."/>
            <person name="Saw J.H."/>
            <person name="Jorgensen S.L."/>
            <person name="Zaremba-Niedzwiedzka K."/>
            <person name="Martijn J."/>
            <person name="Lind A.E."/>
            <person name="van Eijk R."/>
            <person name="Schleper C."/>
            <person name="Guy L."/>
            <person name="Ettema T.J."/>
        </authorList>
    </citation>
    <scope>NUCLEOTIDE SEQUENCE</scope>
</reference>
<dbReference type="SUPFAM" id="SSF49785">
    <property type="entry name" value="Galactose-binding domain-like"/>
    <property type="match status" value="1"/>
</dbReference>
<name>A0A0F8YMJ0_9ZZZZ</name>
<sequence>ISWPEIKESRYQNLASGTNCYIDNDTEINKQNEWANHDNDNNYPDYDNDMEDEWFPDTAGSTSWHYYPYAPRLILNNIDTGASAENDLSQYIPPATLNIIDYSSITNGIIYAQGDLSVSGIIPTGQNLTIVSGGNIFVDSNLLKETNTASLALLAKENIVLNPTLRYAVDWTSPDDSWQDGSGALANPGEGTSTYPGTETISIPSGVSNTYIIDLDLGKLVTGGRIILWGYQDGEGSQIDTTLDVFLSRDAANWDSATVDENPSGDYHLDFTPQTFRWVRFELEVENTHPTQDQDFNLSSEGFDAIEVPIYAVDAALFTEDGSLEVVTGGGMDQVESILPNNNAYQPDADGLKVPSDSGIYSQRLFFWGTLTETEWTESIPDWEYIAYAYDDNLSSSPPPSLPPSVNLV</sequence>
<feature type="non-terminal residue" evidence="1">
    <location>
        <position position="1"/>
    </location>
</feature>
<protein>
    <submittedName>
        <fullName evidence="1">Uncharacterized protein</fullName>
    </submittedName>
</protein>